<organism evidence="1 2">
    <name type="scientific">Silurus asotus</name>
    <name type="common">Amur catfish</name>
    <name type="synonym">Parasilurus asotus</name>
    <dbReference type="NCBI Taxonomy" id="30991"/>
    <lineage>
        <taxon>Eukaryota</taxon>
        <taxon>Metazoa</taxon>
        <taxon>Chordata</taxon>
        <taxon>Craniata</taxon>
        <taxon>Vertebrata</taxon>
        <taxon>Euteleostomi</taxon>
        <taxon>Actinopterygii</taxon>
        <taxon>Neopterygii</taxon>
        <taxon>Teleostei</taxon>
        <taxon>Ostariophysi</taxon>
        <taxon>Siluriformes</taxon>
        <taxon>Siluridae</taxon>
        <taxon>Silurus</taxon>
    </lineage>
</organism>
<dbReference type="EMBL" id="MU551617">
    <property type="protein sequence ID" value="KAI5622551.1"/>
    <property type="molecule type" value="Genomic_DNA"/>
</dbReference>
<evidence type="ECO:0000313" key="1">
    <source>
        <dbReference type="EMBL" id="KAI5622551.1"/>
    </source>
</evidence>
<dbReference type="PANTHER" id="PTHR33332">
    <property type="entry name" value="REVERSE TRANSCRIPTASE DOMAIN-CONTAINING PROTEIN"/>
    <property type="match status" value="1"/>
</dbReference>
<feature type="non-terminal residue" evidence="1">
    <location>
        <position position="1"/>
    </location>
</feature>
<name>A0AAD5AU93_SILAS</name>
<comment type="caution">
    <text evidence="1">The sequence shown here is derived from an EMBL/GenBank/DDBJ whole genome shotgun (WGS) entry which is preliminary data.</text>
</comment>
<evidence type="ECO:0008006" key="3">
    <source>
        <dbReference type="Google" id="ProtNLM"/>
    </source>
</evidence>
<sequence>SQNFLHLNEEKTEYILFSPDLPSSSLSFDPLTPQFAPTVHNLGVIFDTSMHFDKQISAVVKVSFYQLRLLSKVKSFLSQADLEKAIHAFISLRIDYCNALYTGLNKSLLNRLQMVQNAAALLLSNTSKCSHITPVLHSLHWLPVRFRVMYKVLLFVFKAINGLAPAYLAELITFCKPARTLRSSGHTSLVTPKYKYKRFGGWSFAVQGPKLWNAL</sequence>
<gene>
    <name evidence="1" type="ORF">C0J50_18152</name>
</gene>
<dbReference type="AlphaFoldDB" id="A0AAD5AU93"/>
<dbReference type="Proteomes" id="UP001205998">
    <property type="component" value="Unassembled WGS sequence"/>
</dbReference>
<proteinExistence type="predicted"/>
<accession>A0AAD5AU93</accession>
<protein>
    <recommendedName>
        <fullName evidence="3">Reverse transcriptase</fullName>
    </recommendedName>
</protein>
<evidence type="ECO:0000313" key="2">
    <source>
        <dbReference type="Proteomes" id="UP001205998"/>
    </source>
</evidence>
<reference evidence="1" key="1">
    <citation type="submission" date="2018-07" db="EMBL/GenBank/DDBJ databases">
        <title>Comparative genomics of catfishes provides insights into carnivory and benthic adaptation.</title>
        <authorList>
            <person name="Zhang Y."/>
            <person name="Wang D."/>
            <person name="Peng Z."/>
            <person name="Zheng S."/>
            <person name="Shao F."/>
            <person name="Tao W."/>
        </authorList>
    </citation>
    <scope>NUCLEOTIDE SEQUENCE</scope>
    <source>
        <strain evidence="1">Chongqing</strain>
    </source>
</reference>
<keyword evidence="2" id="KW-1185">Reference proteome</keyword>
<feature type="non-terminal residue" evidence="1">
    <location>
        <position position="215"/>
    </location>
</feature>